<keyword evidence="3" id="KW-1185">Reference proteome</keyword>
<feature type="compositionally biased region" description="Basic and acidic residues" evidence="1">
    <location>
        <begin position="262"/>
        <end position="276"/>
    </location>
</feature>
<dbReference type="InParanoid" id="B8CG51"/>
<dbReference type="HOGENOM" id="CLU_353223_0_0_1"/>
<dbReference type="AlphaFoldDB" id="B8CG51"/>
<evidence type="ECO:0000313" key="3">
    <source>
        <dbReference type="Proteomes" id="UP000001449"/>
    </source>
</evidence>
<dbReference type="RefSeq" id="XP_002295208.1">
    <property type="nucleotide sequence ID" value="XM_002295172.1"/>
</dbReference>
<dbReference type="eggNOG" id="ENOG502T7AR">
    <property type="taxonomic scope" value="Eukaryota"/>
</dbReference>
<evidence type="ECO:0000256" key="1">
    <source>
        <dbReference type="SAM" id="MobiDB-lite"/>
    </source>
</evidence>
<evidence type="ECO:0000313" key="2">
    <source>
        <dbReference type="EMBL" id="EED87512.1"/>
    </source>
</evidence>
<protein>
    <submittedName>
        <fullName evidence="2">Uncharacterized protein</fullName>
    </submittedName>
</protein>
<dbReference type="KEGG" id="tps:THAPSDRAFT_25816"/>
<dbReference type="EMBL" id="CM000654">
    <property type="protein sequence ID" value="EED87512.1"/>
    <property type="molecule type" value="Genomic_DNA"/>
</dbReference>
<feature type="compositionally biased region" description="Basic and acidic residues" evidence="1">
    <location>
        <begin position="194"/>
        <end position="216"/>
    </location>
</feature>
<reference evidence="2 3" key="2">
    <citation type="journal article" date="2008" name="Nature">
        <title>The Phaeodactylum genome reveals the evolutionary history of diatom genomes.</title>
        <authorList>
            <person name="Bowler C."/>
            <person name="Allen A.E."/>
            <person name="Badger J.H."/>
            <person name="Grimwood J."/>
            <person name="Jabbari K."/>
            <person name="Kuo A."/>
            <person name="Maheswari U."/>
            <person name="Martens C."/>
            <person name="Maumus F."/>
            <person name="Otillar R.P."/>
            <person name="Rayko E."/>
            <person name="Salamov A."/>
            <person name="Vandepoele K."/>
            <person name="Beszteri B."/>
            <person name="Gruber A."/>
            <person name="Heijde M."/>
            <person name="Katinka M."/>
            <person name="Mock T."/>
            <person name="Valentin K."/>
            <person name="Verret F."/>
            <person name="Berges J.A."/>
            <person name="Brownlee C."/>
            <person name="Cadoret J.P."/>
            <person name="Chiovitti A."/>
            <person name="Choi C.J."/>
            <person name="Coesel S."/>
            <person name="De Martino A."/>
            <person name="Detter J.C."/>
            <person name="Durkin C."/>
            <person name="Falciatore A."/>
            <person name="Fournet J."/>
            <person name="Haruta M."/>
            <person name="Huysman M.J."/>
            <person name="Jenkins B.D."/>
            <person name="Jiroutova K."/>
            <person name="Jorgensen R.E."/>
            <person name="Joubert Y."/>
            <person name="Kaplan A."/>
            <person name="Kroger N."/>
            <person name="Kroth P.G."/>
            <person name="La Roche J."/>
            <person name="Lindquist E."/>
            <person name="Lommer M."/>
            <person name="Martin-Jezequel V."/>
            <person name="Lopez P.J."/>
            <person name="Lucas S."/>
            <person name="Mangogna M."/>
            <person name="McGinnis K."/>
            <person name="Medlin L.K."/>
            <person name="Montsant A."/>
            <person name="Oudot-Le Secq M.P."/>
            <person name="Napoli C."/>
            <person name="Obornik M."/>
            <person name="Parker M.S."/>
            <person name="Petit J.L."/>
            <person name="Porcel B.M."/>
            <person name="Poulsen N."/>
            <person name="Robison M."/>
            <person name="Rychlewski L."/>
            <person name="Rynearson T.A."/>
            <person name="Schmutz J."/>
            <person name="Shapiro H."/>
            <person name="Siaut M."/>
            <person name="Stanley M."/>
            <person name="Sussman M.R."/>
            <person name="Taylor A.R."/>
            <person name="Vardi A."/>
            <person name="von Dassow P."/>
            <person name="Vyverman W."/>
            <person name="Willis A."/>
            <person name="Wyrwicz L.S."/>
            <person name="Rokhsar D.S."/>
            <person name="Weissenbach J."/>
            <person name="Armbrust E.V."/>
            <person name="Green B.R."/>
            <person name="Van de Peer Y."/>
            <person name="Grigoriev I.V."/>
        </authorList>
    </citation>
    <scope>NUCLEOTIDE SEQUENCE [LARGE SCALE GENOMIC DNA]</scope>
    <source>
        <strain evidence="2 3">CCMP1335</strain>
    </source>
</reference>
<organism evidence="2 3">
    <name type="scientific">Thalassiosira pseudonana</name>
    <name type="common">Marine diatom</name>
    <name type="synonym">Cyclotella nana</name>
    <dbReference type="NCBI Taxonomy" id="35128"/>
    <lineage>
        <taxon>Eukaryota</taxon>
        <taxon>Sar</taxon>
        <taxon>Stramenopiles</taxon>
        <taxon>Ochrophyta</taxon>
        <taxon>Bacillariophyta</taxon>
        <taxon>Coscinodiscophyceae</taxon>
        <taxon>Thalassiosirophycidae</taxon>
        <taxon>Thalassiosirales</taxon>
        <taxon>Thalassiosiraceae</taxon>
        <taxon>Thalassiosira</taxon>
    </lineage>
</organism>
<feature type="compositionally biased region" description="Low complexity" evidence="1">
    <location>
        <begin position="354"/>
        <end position="369"/>
    </location>
</feature>
<dbReference type="GeneID" id="7448258"/>
<feature type="compositionally biased region" description="Acidic residues" evidence="1">
    <location>
        <begin position="412"/>
        <end position="421"/>
    </location>
</feature>
<feature type="compositionally biased region" description="Basic and acidic residues" evidence="1">
    <location>
        <begin position="445"/>
        <end position="454"/>
    </location>
</feature>
<feature type="compositionally biased region" description="Basic and acidic residues" evidence="1">
    <location>
        <begin position="225"/>
        <end position="244"/>
    </location>
</feature>
<dbReference type="PaxDb" id="35128-Thaps25816"/>
<reference evidence="2 3" key="1">
    <citation type="journal article" date="2004" name="Science">
        <title>The genome of the diatom Thalassiosira pseudonana: ecology, evolution, and metabolism.</title>
        <authorList>
            <person name="Armbrust E.V."/>
            <person name="Berges J.A."/>
            <person name="Bowler C."/>
            <person name="Green B.R."/>
            <person name="Martinez D."/>
            <person name="Putnam N.H."/>
            <person name="Zhou S."/>
            <person name="Allen A.E."/>
            <person name="Apt K.E."/>
            <person name="Bechner M."/>
            <person name="Brzezinski M.A."/>
            <person name="Chaal B.K."/>
            <person name="Chiovitti A."/>
            <person name="Davis A.K."/>
            <person name="Demarest M.S."/>
            <person name="Detter J.C."/>
            <person name="Glavina T."/>
            <person name="Goodstein D."/>
            <person name="Hadi M.Z."/>
            <person name="Hellsten U."/>
            <person name="Hildebrand M."/>
            <person name="Jenkins B.D."/>
            <person name="Jurka J."/>
            <person name="Kapitonov V.V."/>
            <person name="Kroger N."/>
            <person name="Lau W.W."/>
            <person name="Lane T.W."/>
            <person name="Larimer F.W."/>
            <person name="Lippmeier J.C."/>
            <person name="Lucas S."/>
            <person name="Medina M."/>
            <person name="Montsant A."/>
            <person name="Obornik M."/>
            <person name="Parker M.S."/>
            <person name="Palenik B."/>
            <person name="Pazour G.J."/>
            <person name="Richardson P.M."/>
            <person name="Rynearson T.A."/>
            <person name="Saito M.A."/>
            <person name="Schwartz D.C."/>
            <person name="Thamatrakoln K."/>
            <person name="Valentin K."/>
            <person name="Vardi A."/>
            <person name="Wilkerson F.P."/>
            <person name="Rokhsar D.S."/>
        </authorList>
    </citation>
    <scope>NUCLEOTIDE SEQUENCE [LARGE SCALE GENOMIC DNA]</scope>
    <source>
        <strain evidence="2 3">CCMP1335</strain>
    </source>
</reference>
<name>B8CG51_THAPS</name>
<feature type="compositionally biased region" description="Low complexity" evidence="1">
    <location>
        <begin position="457"/>
        <end position="480"/>
    </location>
</feature>
<dbReference type="Proteomes" id="UP000001449">
    <property type="component" value="Chromosome 23"/>
</dbReference>
<feature type="compositionally biased region" description="Basic and acidic residues" evidence="1">
    <location>
        <begin position="375"/>
        <end position="397"/>
    </location>
</feature>
<accession>B8CG51</accession>
<sequence length="796" mass="87094">MTNAIDERHNAKTSIAEELAQSDMDADVNVDVSAKTNASWKNSNKHNEYQQNTTGYVTKKITKNWDVTFDFLLDSLKHTGSDLKSDRRSKTLQYSLAQELPFTAPVHRQHNKATTQSKYSGLVILQHHDLLILIVLTDGLIGSATIIKQEHTWQAEATALHENKTSTGLRGGDAPDLVSSSAQLQQRVLGAGTAREDPQTIQAQRERLKRMNDERKRKNAAARGKKNDDKKGRQQGGRDKEESGRGSSIQQGGQRVSGNNSKKQDKKDALKDEMKEQSSGANKPDKKGDKLTMQEIKEQMKGDDGEDDKLTKQEKKEQMKMEQQSSSGSSGGGGKKDEVVVDNGDKAKEQALYNQQNQQAQQQSSSTTNKPSFISKEEWESLSKQEKKDLLKLKDGDLVISDNLRPGSVDLDAVDDYDADESAGSVGTEVDDVKPSIQDSPQVKPPKDEPKEEDMSANDAFVSSSSSTSTSATNSDTSSSKSFSFAEKLQDNSIQLDGFETPSKLKWNMSGQGWNLDTSTYYETKTSIKSGITSNTEGSETVNSDLALSTDASFVGGVLSFWIKADLELPNEAFYVSVDDEVALPPISPSDPQEWVEYSVAVESGQHEITWSHVYNPFGLESLPRRSGNKVGLWMDDLRLSPFDGSYNQGFEDSGELTMTTGGDATWEIDDASNGISGSYSIVASSKNIHSDSGSSNIEFVLNSKKGGSLKYNVLSSTTAPHDDFAIYLNGKPAEAIFGQSLSYEYKALDIPAGKVVVTMMHRKNPGGLSGSLLESLGIVETEGVTRLDDVRFLPM</sequence>
<proteinExistence type="predicted"/>
<feature type="compositionally biased region" description="Basic and acidic residues" evidence="1">
    <location>
        <begin position="283"/>
        <end position="320"/>
    </location>
</feature>
<gene>
    <name evidence="2" type="ORF">THAPSDRAFT_25816</name>
</gene>
<feature type="compositionally biased region" description="Low complexity" evidence="1">
    <location>
        <begin position="245"/>
        <end position="258"/>
    </location>
</feature>
<feature type="region of interest" description="Disordered" evidence="1">
    <location>
        <begin position="189"/>
        <end position="480"/>
    </location>
</feature>
<feature type="compositionally biased region" description="Basic and acidic residues" evidence="1">
    <location>
        <begin position="334"/>
        <end position="349"/>
    </location>
</feature>